<feature type="signal peptide" evidence="6">
    <location>
        <begin position="1"/>
        <end position="22"/>
    </location>
</feature>
<dbReference type="PANTHER" id="PTHR19277:SF125">
    <property type="entry name" value="B6"/>
    <property type="match status" value="1"/>
</dbReference>
<name>A0A7K3WNF0_9FLAO</name>
<keyword evidence="5" id="KW-1015">Disulfide bond</keyword>
<comment type="caution">
    <text evidence="7">The sequence shown here is derived from an EMBL/GenBank/DDBJ whole genome shotgun (WGS) entry which is preliminary data.</text>
</comment>
<evidence type="ECO:0000256" key="6">
    <source>
        <dbReference type="SAM" id="SignalP"/>
    </source>
</evidence>
<dbReference type="Gene3D" id="2.60.120.200">
    <property type="match status" value="1"/>
</dbReference>
<reference evidence="7 8" key="1">
    <citation type="submission" date="2020-02" db="EMBL/GenBank/DDBJ databases">
        <title>Out from the shadows clarifying the taxonomy of the family Cryomorphaceae and related taxa by utilizing the GTDB taxonomic framework.</title>
        <authorList>
            <person name="Bowman J.P."/>
        </authorList>
    </citation>
    <scope>NUCLEOTIDE SEQUENCE [LARGE SCALE GENOMIC DNA]</scope>
    <source>
        <strain evidence="7 8">QSSC 1-22</strain>
    </source>
</reference>
<evidence type="ECO:0000256" key="1">
    <source>
        <dbReference type="ARBA" id="ARBA00001913"/>
    </source>
</evidence>
<feature type="chain" id="PRO_5029802172" evidence="6">
    <location>
        <begin position="23"/>
        <end position="3274"/>
    </location>
</feature>
<dbReference type="GO" id="GO:0046872">
    <property type="term" value="F:metal ion binding"/>
    <property type="evidence" value="ECO:0007669"/>
    <property type="project" value="UniProtKB-KW"/>
</dbReference>
<dbReference type="EMBL" id="JAAGVY010000008">
    <property type="protein sequence ID" value="NEN23179.1"/>
    <property type="molecule type" value="Genomic_DNA"/>
</dbReference>
<keyword evidence="8" id="KW-1185">Reference proteome</keyword>
<evidence type="ECO:0000313" key="8">
    <source>
        <dbReference type="Proteomes" id="UP000486602"/>
    </source>
</evidence>
<dbReference type="GO" id="GO:0005975">
    <property type="term" value="P:carbohydrate metabolic process"/>
    <property type="evidence" value="ECO:0007669"/>
    <property type="project" value="UniProtKB-ARBA"/>
</dbReference>
<dbReference type="PANTHER" id="PTHR19277">
    <property type="entry name" value="PENTRAXIN"/>
    <property type="match status" value="1"/>
</dbReference>
<keyword evidence="4" id="KW-0106">Calcium</keyword>
<evidence type="ECO:0000256" key="3">
    <source>
        <dbReference type="ARBA" id="ARBA00022729"/>
    </source>
</evidence>
<dbReference type="InterPro" id="IPR013320">
    <property type="entry name" value="ConA-like_dom_sf"/>
</dbReference>
<gene>
    <name evidence="7" type="ORF">G3O08_06660</name>
</gene>
<dbReference type="InterPro" id="IPR051360">
    <property type="entry name" value="Neuronal_Pentraxin_Related"/>
</dbReference>
<proteinExistence type="predicted"/>
<evidence type="ECO:0000313" key="7">
    <source>
        <dbReference type="EMBL" id="NEN23179.1"/>
    </source>
</evidence>
<keyword evidence="3 6" id="KW-0732">Signal</keyword>
<dbReference type="SUPFAM" id="SSF49899">
    <property type="entry name" value="Concanavalin A-like lectins/glucanases"/>
    <property type="match status" value="2"/>
</dbReference>
<evidence type="ECO:0000256" key="4">
    <source>
        <dbReference type="ARBA" id="ARBA00022837"/>
    </source>
</evidence>
<dbReference type="Proteomes" id="UP000486602">
    <property type="component" value="Unassembled WGS sequence"/>
</dbReference>
<evidence type="ECO:0000256" key="5">
    <source>
        <dbReference type="ARBA" id="ARBA00023157"/>
    </source>
</evidence>
<organism evidence="7 8">
    <name type="scientific">Cryomorpha ignava</name>
    <dbReference type="NCBI Taxonomy" id="101383"/>
    <lineage>
        <taxon>Bacteria</taxon>
        <taxon>Pseudomonadati</taxon>
        <taxon>Bacteroidota</taxon>
        <taxon>Flavobacteriia</taxon>
        <taxon>Flavobacteriales</taxon>
        <taxon>Cryomorphaceae</taxon>
        <taxon>Cryomorpha</taxon>
    </lineage>
</organism>
<comment type="cofactor">
    <cofactor evidence="1">
        <name>Ca(2+)</name>
        <dbReference type="ChEBI" id="CHEBI:29108"/>
    </cofactor>
</comment>
<dbReference type="InterPro" id="IPR026444">
    <property type="entry name" value="Secre_tail"/>
</dbReference>
<dbReference type="NCBIfam" id="TIGR04183">
    <property type="entry name" value="Por_Secre_tail"/>
    <property type="match status" value="1"/>
</dbReference>
<evidence type="ECO:0000256" key="2">
    <source>
        <dbReference type="ARBA" id="ARBA00022723"/>
    </source>
</evidence>
<sequence>MNKLIRYLFLSVLLLMPLFSVAQTGPLGIGNGDGSASPTGYAQPRLLLWLDGSDVIRDGSNNVIQWTDQSGNDHHFTATGINRPTFQAAGGPSGTPCLLFDGADNRLVCSGFEFPSSGYSIYFVIKSNDSKYGIFSYATASEPHEVNIYNDNGFRQQAGAANDRASNIGNISTGIWNYGGIWWDNSSNILWEYNRSNSAGGENTSTFANGFNISPTGTAVIGDIQNSVNGGYLAGDAFNGQIAEIIIWEGTMTRPIGRMMRTYMHTKYGIDANGSNWDKFQGYASGSAGEYFTPIAIGKDNGGNPGEHNESRSNGLVLRINSGEFTASRTYLGAGQATSGTNTVIPSLASGVQQQWSRSWEIAGTDGSQIYQIGFDFGEGISGDIPQNANNYVLLRKIGIGGSYSEFTGVVSKAIVDDEVVFRVNRSDFASSNRYYTIGTQNAAQSSLTGADLRTWYAYQTGNWNNPTTWTLDGSAAPAYVNPGNAIPAIGDNVYIGSGRKVTISGSFPIYGALKVFGTLDVAAAPAPTFSSIDGNGLIRCSGNGGSGNFPIGNSTAFADAANGGTAEFYGNGGFTQNTDVLVNKLKINFGLSTDVITLSANLTHNGLFEINKGTLEVNNGSNSLTVNSNGRVLVESQGRIRTSTAGLAIKHTWNFLKDFIIDGDVRFTTRTSPNYIAPESTQFIEARFISGTLNQELRANGISYFSRIVVNKGIDMTYTLTINGAPNKFQLLGRCNAGMGANSFTSEGANGNSFALVNGTAEIKENIFIPLHHNGGNHNINETAMLWVNGGEVTKGFPSGTEAIVVYGTVKISAGNLNAYCKSGFTMRGNGLLQVDGGVVTTDQIRTSVLGVENIGGVIINGGQVFVDGNLPAGVNTAYYTFSLTYPGNLFRMTGGELHVSGPSGRGLIFINSDPENTSVSGGTVFLDVSDAVSTQKLSSRAAFWNLTITRSSASGTNRPVYVSGGNSGGGSEQADMVDQDLIVRNNLSITGANSPTLQMGTGSYKADLYLHGSFEIGNGAVYDHNLNTTRFVGNSNTFLTLDGQTKFFNNVEINKDTDTRYAKIQPTSVAVPMDVLGNFNVEKGYFDQGGEVAHVKGNIVNRSRIGADLSTGFILMNGLSGRQDIVSESGIFNKLYIDNPDGVELKNDGLRITNRFHFYDGSFFIGDNKLRIESTIVSPITGISAVNDQFVVCSGNASAGGVEIINHSGTQTIFYPFGVNSGGVLKYTPSVVYVNGGFIDEGYIRITPVDTLLSTLDISAGVDYLNYYWKISASEFDTRPNVTHRFQYDQSDAEGDETNFSSGRVLTQLPYLRSVDALTAPSTAHVNTGSNLIYYNGDDQNAGTTGSGTPLVNADYSAGDELRFSGSPQVFFSNSDFVNVGAVWDDSNNWNELSTFSSGDDIFDYHSSSHSTQGDFPEAGDIAIIGFDVDDPSTHKPHVYVAPSGGIEATVVAFTPLQNTGGNRLPRYFGSGSDNLGILRPTLKLGTTADIIKVQQITGEGALWLQSDIDLGVSDIGGFLNEDSSVVVIAAGSTVFNFLPANVPNLFVATGSPTISSDITVKNKLEIVGSSALLLSTNAAGNIDVAGDLILAQYQAASSNSRLFFRKGKNGKTVTVGGDVKILGNGSLIDISTIGSPPIVPVDWTPDEVGALLWLDASDASTIALSGTKVTGWDNKAGGTYNSYQTDDTKRPEYQSSGLNGENTIRFDGNNDFLRIDHNDQLNMMASQDFEIFSVIKSDVAPNQAAVYAKGGVSSRDFMLYFYNPAIKFYMDGGSMQMQAPTSVGSNANMGWARRQGNNGLLYNTISGTASDNGASGATNNGNVHNVSIGAMDEGTQRFFDGDIAEIILIKRALTQEEREQMEGYLAHKWGLEGDLPSGHPYKTEAPLIGGSQSNLPNQLIVEGDIIQTSISTVGMDLYLPTLTIPTDTTFVNLIVRGTGDHQYNRLAGAIPKIWKLEVDKGIDLTSSFTFNSDIDFFSPTNELQKPINLKNGLLKLNNAAINLTFSSGGGDFRIPETAGLELNAGNYQITGDETGLILEGLLKMTGGTFSIGDADGENNYIEYASSGLAKITIEGGSLIVGSQVRRGLTNTAGVLKYMQTGGGVVIGRYAAPAANRGMLEITNIGSSFEHTGGTLTFVRGVNSSSTPSLLIENPSVSNVSGTSEITIGNMDSPTGAQIKNFGIKSSIPLNKITIDNSSTEDPIVNLISLGLTLNDDLIIEGGASLNCGNQNLILFGDVDNDGLLSSTSSKVTLNHSSIGSVLGTGTFDLFNLERIGGTGGLTTVAKDLLVNNDFTLDAGTIDFGVNALTVKGDVVADGVMSFAPGSIGLIFNGNTEQQLDRSVNGGITSISTITIDNSLGVVMNNGSGYRFILDEKLRLSRGVLKLQGNLLELGLDAEIEEVNAFGEFNMISTGGAFTNFGVLKNVNANSTEDIFIPLGIDKYMPVRLDFAQSGFSSGTTPSSYLLKLNVPRHPVVIQDLESPDPEINDVNNVLGMYFSLDASNIGSNLKMAAQFIYDEDYMNVTSPYDETDYIAARVYSDVSNDYIFKFTGPDDVDEVNNFIQFNFDNVGEAAIDGDYFAGIETAIPIVITAYTTDHSGNAIDNTYTTMVPGGGAPSGARVNVVSNHVLTLSADNINFYRTDIADGATLKIDATSFHRLGRVTGTGTIHLVGTGNLPSGDYTNFFNCSGGKLIYEGRNGDNFEILANLPSVRKVDVIGHPLSLIKFSNNDATICEDLTIDGPEVDGADGALLTAQGNLNIETGSFNMGQGDLKIKGNLNLNGGGSGGSFSAGNQGTATIDGNLNLGGSVLNLGSVSRVTEVEGNITKTSGTITGGVGGARLKMAGTLPQFIDGDFTGSSKIPFLHVANSSGVTLYDNVEISDTLRLESGNLNTGIDSLVILTMDGTDIDPIGGSPSSFVNGPMKWDLLSVSGERIFPIGKNERYRPLRLSSRSANRIWEAEYYDTLATVQSPVTSMNPNPTNSPVIEEISIQEHWRVDHSTGNVSSKISLSWGENSAVATNSSDYSKLLVLSYNTSTNEWDSYGGDAFTYNAGISTGNFISQDAVSFSERFFTLGSSDGINPLPVTWLTFRGETNGDEHLLEWTTASEQNNDYFELERSIDAQNWLPVAKITGAGYSTTQLNYSFTDRDAPYGRVYYRIRQVDFDGKYDINPNLVSLERALKSNSEKLEFLVYPNPTKYQTVRMMLPGYEDTAVRIMISDLSGKVLSEQIIQIDGQGISQQIDCNYNAGIYLVTVMVGDKMRSKPLVISK</sequence>
<dbReference type="GO" id="GO:0004553">
    <property type="term" value="F:hydrolase activity, hydrolyzing O-glycosyl compounds"/>
    <property type="evidence" value="ECO:0007669"/>
    <property type="project" value="UniProtKB-ARBA"/>
</dbReference>
<accession>A0A7K3WNF0</accession>
<keyword evidence="2" id="KW-0479">Metal-binding</keyword>
<dbReference type="RefSeq" id="WP_163284129.1">
    <property type="nucleotide sequence ID" value="NZ_JAAGVY010000008.1"/>
</dbReference>
<protein>
    <submittedName>
        <fullName evidence="7">T9SS type A sorting domain-containing protein</fullName>
    </submittedName>
</protein>